<keyword evidence="3" id="KW-0472">Membrane</keyword>
<evidence type="ECO:0000256" key="2">
    <source>
        <dbReference type="ARBA" id="ARBA00022729"/>
    </source>
</evidence>
<evidence type="ECO:0000259" key="7">
    <source>
        <dbReference type="Pfam" id="PF14322"/>
    </source>
</evidence>
<protein>
    <submittedName>
        <fullName evidence="8">RagB/SusD family nutrient uptake outer membrane protein</fullName>
    </submittedName>
</protein>
<dbReference type="PROSITE" id="PS51257">
    <property type="entry name" value="PROKAR_LIPOPROTEIN"/>
    <property type="match status" value="1"/>
</dbReference>
<comment type="subcellular location">
    <subcellularLocation>
        <location evidence="1">Cell outer membrane</location>
    </subcellularLocation>
</comment>
<feature type="domain" description="RagB/SusD" evidence="6">
    <location>
        <begin position="345"/>
        <end position="439"/>
    </location>
</feature>
<organism evidence="8 9">
    <name type="scientific">Pinibacter aurantiacus</name>
    <dbReference type="NCBI Taxonomy" id="2851599"/>
    <lineage>
        <taxon>Bacteria</taxon>
        <taxon>Pseudomonadati</taxon>
        <taxon>Bacteroidota</taxon>
        <taxon>Chitinophagia</taxon>
        <taxon>Chitinophagales</taxon>
        <taxon>Chitinophagaceae</taxon>
        <taxon>Pinibacter</taxon>
    </lineage>
</organism>
<dbReference type="Pfam" id="PF14322">
    <property type="entry name" value="SusD-like_3"/>
    <property type="match status" value="1"/>
</dbReference>
<evidence type="ECO:0000256" key="1">
    <source>
        <dbReference type="ARBA" id="ARBA00004442"/>
    </source>
</evidence>
<proteinExistence type="predicted"/>
<evidence type="ECO:0000256" key="5">
    <source>
        <dbReference type="SAM" id="SignalP"/>
    </source>
</evidence>
<gene>
    <name evidence="8" type="ORF">KTO63_10650</name>
</gene>
<accession>A0A9E2SAA9</accession>
<dbReference type="Pfam" id="PF07980">
    <property type="entry name" value="SusD_RagB"/>
    <property type="match status" value="1"/>
</dbReference>
<keyword evidence="4" id="KW-0998">Cell outer membrane</keyword>
<evidence type="ECO:0000313" key="8">
    <source>
        <dbReference type="EMBL" id="MBV4357609.1"/>
    </source>
</evidence>
<evidence type="ECO:0000256" key="4">
    <source>
        <dbReference type="ARBA" id="ARBA00023237"/>
    </source>
</evidence>
<dbReference type="RefSeq" id="WP_217791263.1">
    <property type="nucleotide sequence ID" value="NZ_JAHSPG010000006.1"/>
</dbReference>
<dbReference type="AlphaFoldDB" id="A0A9E2SAA9"/>
<feature type="signal peptide" evidence="5">
    <location>
        <begin position="1"/>
        <end position="19"/>
    </location>
</feature>
<dbReference type="Proteomes" id="UP000812270">
    <property type="component" value="Unassembled WGS sequence"/>
</dbReference>
<evidence type="ECO:0000313" key="9">
    <source>
        <dbReference type="Proteomes" id="UP000812270"/>
    </source>
</evidence>
<keyword evidence="9" id="KW-1185">Reference proteome</keyword>
<dbReference type="GO" id="GO:0009279">
    <property type="term" value="C:cell outer membrane"/>
    <property type="evidence" value="ECO:0007669"/>
    <property type="project" value="UniProtKB-SubCell"/>
</dbReference>
<comment type="caution">
    <text evidence="8">The sequence shown here is derived from an EMBL/GenBank/DDBJ whole genome shotgun (WGS) entry which is preliminary data.</text>
</comment>
<keyword evidence="2 5" id="KW-0732">Signal</keyword>
<feature type="domain" description="SusD-like N-terminal" evidence="7">
    <location>
        <begin position="43"/>
        <end position="231"/>
    </location>
</feature>
<dbReference type="InterPro" id="IPR033985">
    <property type="entry name" value="SusD-like_N"/>
</dbReference>
<dbReference type="CDD" id="cd08977">
    <property type="entry name" value="SusD"/>
    <property type="match status" value="1"/>
</dbReference>
<feature type="chain" id="PRO_5039285956" evidence="5">
    <location>
        <begin position="20"/>
        <end position="476"/>
    </location>
</feature>
<evidence type="ECO:0000259" key="6">
    <source>
        <dbReference type="Pfam" id="PF07980"/>
    </source>
</evidence>
<sequence>MTKKIFPLLFFIAAMSIIACNKKLDISPENTLVDKDVFATATGAEQALMEGYYNLFGSATQYIAYTFGDFTTTTMNHAINYDAYVTGTALPTDYSVVGMWTEYFQTVNIANNVIDKIPRFGQFEQAKEDQYIAEAKFIRAYAYLELLKLYGDGALTGKMDGLGLPLQLTPFQGYKTGQVIPRSTNGDIYNSIIKDLTEAAAILPEKQANDLNTRSRATKGGANALLARCYLYMGKFKEAGDAAKAVLDETGTYSIVNNLLQLFPENAAGTTQNLTTEHILAFPVSQMIGTTTSVSNNVGSTYYYKRAFWINKNFMNEFESGDLRVSQLMFKGDQIYNTDRLNDYTTFKFNNQNSRDNVPVIRLAEIMLIRAEALARTQGVNVEAITLLNNIRSRSLPNATPFNSADFSDANALIEKILQQRKFELAFEGFYRYDLMRTGKPLQLPDLPDAKKVLPIPQSEIDISNGLIKQNTGYAP</sequence>
<dbReference type="EMBL" id="JAHSPG010000006">
    <property type="protein sequence ID" value="MBV4357609.1"/>
    <property type="molecule type" value="Genomic_DNA"/>
</dbReference>
<reference evidence="8" key="1">
    <citation type="submission" date="2021-06" db="EMBL/GenBank/DDBJ databases">
        <authorList>
            <person name="Huq M.A."/>
        </authorList>
    </citation>
    <scope>NUCLEOTIDE SEQUENCE</scope>
    <source>
        <strain evidence="8">MAH-26</strain>
    </source>
</reference>
<dbReference type="InterPro" id="IPR012944">
    <property type="entry name" value="SusD_RagB_dom"/>
</dbReference>
<evidence type="ECO:0000256" key="3">
    <source>
        <dbReference type="ARBA" id="ARBA00023136"/>
    </source>
</evidence>
<name>A0A9E2SAA9_9BACT</name>